<dbReference type="GO" id="GO:0070492">
    <property type="term" value="F:oligosaccharide binding"/>
    <property type="evidence" value="ECO:0007669"/>
    <property type="project" value="TreeGrafter"/>
</dbReference>
<feature type="signal peptide" evidence="1">
    <location>
        <begin position="1"/>
        <end position="23"/>
    </location>
</feature>
<proteinExistence type="predicted"/>
<dbReference type="GO" id="GO:0009986">
    <property type="term" value="C:cell surface"/>
    <property type="evidence" value="ECO:0007669"/>
    <property type="project" value="TreeGrafter"/>
</dbReference>
<feature type="domain" description="H-type lectin" evidence="2">
    <location>
        <begin position="224"/>
        <end position="288"/>
    </location>
</feature>
<dbReference type="GO" id="GO:0046871">
    <property type="term" value="F:N-acetylgalactosamine binding"/>
    <property type="evidence" value="ECO:0007669"/>
    <property type="project" value="TreeGrafter"/>
</dbReference>
<name>A0AAE1B215_9GAST</name>
<dbReference type="InterPro" id="IPR052487">
    <property type="entry name" value="Galactose-binding_lectin"/>
</dbReference>
<organism evidence="3 4">
    <name type="scientific">Elysia crispata</name>
    <name type="common">lettuce slug</name>
    <dbReference type="NCBI Taxonomy" id="231223"/>
    <lineage>
        <taxon>Eukaryota</taxon>
        <taxon>Metazoa</taxon>
        <taxon>Spiralia</taxon>
        <taxon>Lophotrochozoa</taxon>
        <taxon>Mollusca</taxon>
        <taxon>Gastropoda</taxon>
        <taxon>Heterobranchia</taxon>
        <taxon>Euthyneura</taxon>
        <taxon>Panpulmonata</taxon>
        <taxon>Sacoglossa</taxon>
        <taxon>Placobranchoidea</taxon>
        <taxon>Plakobranchidae</taxon>
        <taxon>Elysia</taxon>
    </lineage>
</organism>
<reference evidence="3" key="1">
    <citation type="journal article" date="2023" name="G3 (Bethesda)">
        <title>A reference genome for the long-term kleptoplast-retaining sea slug Elysia crispata morphotype clarki.</title>
        <authorList>
            <person name="Eastman K.E."/>
            <person name="Pendleton A.L."/>
            <person name="Shaikh M.A."/>
            <person name="Suttiyut T."/>
            <person name="Ogas R."/>
            <person name="Tomko P."/>
            <person name="Gavelis G."/>
            <person name="Widhalm J.R."/>
            <person name="Wisecaver J.H."/>
        </authorList>
    </citation>
    <scope>NUCLEOTIDE SEQUENCE</scope>
    <source>
        <strain evidence="3">ECLA1</strain>
    </source>
</reference>
<dbReference type="EMBL" id="JAWDGP010000739">
    <property type="protein sequence ID" value="KAK3797899.1"/>
    <property type="molecule type" value="Genomic_DNA"/>
</dbReference>
<dbReference type="InterPro" id="IPR037221">
    <property type="entry name" value="H-type_lectin_dom_sf"/>
</dbReference>
<accession>A0AAE1B215</accession>
<dbReference type="GO" id="GO:0098636">
    <property type="term" value="C:protein complex involved in cell adhesion"/>
    <property type="evidence" value="ECO:0007669"/>
    <property type="project" value="TreeGrafter"/>
</dbReference>
<sequence>MAMMFKFTNVLWCLVSLQALCEGSRLSLTATPDFLTKDITRTLTLRCSLSDTVSPANGTDGNVKYVTSMLVTRNSNNERVAVIDDRSGAKAETDLDSLTVKGDVAHSDPWTTSLPERAYLEMTWTHPGYNQSGGYTCEINAVDLQGHTVVFVSSAEIGLVTATDQDMLDELVRLDSEDQAMKAKLAALEASIATLQPPHAEEGVVKCGDSGSWNRNGNGRYIYKDIRFRKPYLTAPPMVSLAVNTLDAHRNSNLRIHAAVLNVSKQGFRVQCETWDDSHVYEMSMRWTSVVA</sequence>
<evidence type="ECO:0000313" key="3">
    <source>
        <dbReference type="EMBL" id="KAK3797899.1"/>
    </source>
</evidence>
<evidence type="ECO:0000259" key="2">
    <source>
        <dbReference type="Pfam" id="PF09458"/>
    </source>
</evidence>
<dbReference type="Proteomes" id="UP001283361">
    <property type="component" value="Unassembled WGS sequence"/>
</dbReference>
<dbReference type="SUPFAM" id="SSF141086">
    <property type="entry name" value="Agglutinin HPA-like"/>
    <property type="match status" value="1"/>
</dbReference>
<dbReference type="PANTHER" id="PTHR46938">
    <property type="entry name" value="DISCOIDIN-1 SUBUNIT A-RELATED-RELATED"/>
    <property type="match status" value="1"/>
</dbReference>
<dbReference type="AlphaFoldDB" id="A0AAE1B215"/>
<dbReference type="Gene3D" id="2.60.40.2080">
    <property type="match status" value="1"/>
</dbReference>
<keyword evidence="1" id="KW-0732">Signal</keyword>
<dbReference type="Pfam" id="PF09458">
    <property type="entry name" value="H_lectin"/>
    <property type="match status" value="1"/>
</dbReference>
<comment type="caution">
    <text evidence="3">The sequence shown here is derived from an EMBL/GenBank/DDBJ whole genome shotgun (WGS) entry which is preliminary data.</text>
</comment>
<dbReference type="GO" id="GO:0045335">
    <property type="term" value="C:phagocytic vesicle"/>
    <property type="evidence" value="ECO:0007669"/>
    <property type="project" value="TreeGrafter"/>
</dbReference>
<feature type="chain" id="PRO_5042177146" description="H-type lectin domain-containing protein" evidence="1">
    <location>
        <begin position="24"/>
        <end position="292"/>
    </location>
</feature>
<evidence type="ECO:0000256" key="1">
    <source>
        <dbReference type="SAM" id="SignalP"/>
    </source>
</evidence>
<dbReference type="InterPro" id="IPR019019">
    <property type="entry name" value="H-type_lectin_domain"/>
</dbReference>
<dbReference type="GO" id="GO:0030247">
    <property type="term" value="F:polysaccharide binding"/>
    <property type="evidence" value="ECO:0007669"/>
    <property type="project" value="TreeGrafter"/>
</dbReference>
<evidence type="ECO:0000313" key="4">
    <source>
        <dbReference type="Proteomes" id="UP001283361"/>
    </source>
</evidence>
<gene>
    <name evidence="3" type="ORF">RRG08_007997</name>
</gene>
<protein>
    <recommendedName>
        <fullName evidence="2">H-type lectin domain-containing protein</fullName>
    </recommendedName>
</protein>
<dbReference type="GO" id="GO:0098609">
    <property type="term" value="P:cell-cell adhesion"/>
    <property type="evidence" value="ECO:0007669"/>
    <property type="project" value="TreeGrafter"/>
</dbReference>
<keyword evidence="4" id="KW-1185">Reference proteome</keyword>